<evidence type="ECO:0000313" key="4">
    <source>
        <dbReference type="EMBL" id="MBL0745794.1"/>
    </source>
</evidence>
<dbReference type="PANTHER" id="PTHR43751:SF1">
    <property type="entry name" value="SULFATASE ATSG-RELATED"/>
    <property type="match status" value="1"/>
</dbReference>
<evidence type="ECO:0000256" key="1">
    <source>
        <dbReference type="ARBA" id="ARBA00008779"/>
    </source>
</evidence>
<comment type="caution">
    <text evidence="4">The sequence shown here is derived from an EMBL/GenBank/DDBJ whole genome shotgun (WGS) entry which is preliminary data.</text>
</comment>
<dbReference type="Gene3D" id="3.40.720.10">
    <property type="entry name" value="Alkaline Phosphatase, subunit A"/>
    <property type="match status" value="1"/>
</dbReference>
<sequence>MDTVKHILFYAALSVLTIACQREKEKAKFQIKHHPNFLILMSDNHSWQDLGCYGNTLLKTPTIDQVAKDGIKFTNAFCNAPSCSPARASMLAGQQPWRLREAANLWGGFPKMELYPEILEKAGYHVGIEGKGWGPGNYEVDGWPHNPGGQSYNSFEEFYNEVDKGQPWMFWFSSRDPHRPFRRNGWESAGIDLKKINVPPYLPDTEEVRKDMADYYNEIQLFDKDVASYLALLKEVGELDNTVVIICSDNGWQMPRGLANLYDFGTKIPLIISWPSQLKGNRTIDDFVLLSDLAPTILELAGIEIPLQMDASSLTGLLKTADAAGDGDRREFAVMGRERHAFARNNGAGYPGRAIRTKDFLYIRNYNADAWPAGDPPLYGDVDAHMLQYPSPTKMYMLKHKNDERVAPLFTKAFGKRPSEELYDLKIDGYQMTNVADRPEYQAIKAGLLEQLTKELQRTNDPRQGDAPFNWDAAAYYMESDKHPKPSEDAIRELGLKEEYNYVKP</sequence>
<keyword evidence="5" id="KW-1185">Reference proteome</keyword>
<dbReference type="CDD" id="cd16027">
    <property type="entry name" value="SGSH"/>
    <property type="match status" value="1"/>
</dbReference>
<evidence type="ECO:0000256" key="2">
    <source>
        <dbReference type="ARBA" id="ARBA00022801"/>
    </source>
</evidence>
<dbReference type="Proteomes" id="UP000613030">
    <property type="component" value="Unassembled WGS sequence"/>
</dbReference>
<dbReference type="InterPro" id="IPR000917">
    <property type="entry name" value="Sulfatase_N"/>
</dbReference>
<dbReference type="PROSITE" id="PS00523">
    <property type="entry name" value="SULFATASE_1"/>
    <property type="match status" value="1"/>
</dbReference>
<dbReference type="EMBL" id="JAERRB010000019">
    <property type="protein sequence ID" value="MBL0745794.1"/>
    <property type="molecule type" value="Genomic_DNA"/>
</dbReference>
<feature type="domain" description="Sulfatase N-terminal" evidence="3">
    <location>
        <begin position="35"/>
        <end position="303"/>
    </location>
</feature>
<dbReference type="SUPFAM" id="SSF53649">
    <property type="entry name" value="Alkaline phosphatase-like"/>
    <property type="match status" value="1"/>
</dbReference>
<name>A0ABS1L269_9BACT</name>
<protein>
    <submittedName>
        <fullName evidence="4">Sulfatase</fullName>
    </submittedName>
</protein>
<evidence type="ECO:0000313" key="5">
    <source>
        <dbReference type="Proteomes" id="UP000613030"/>
    </source>
</evidence>
<organism evidence="4 5">
    <name type="scientific">Chryseolinea lacunae</name>
    <dbReference type="NCBI Taxonomy" id="2801331"/>
    <lineage>
        <taxon>Bacteria</taxon>
        <taxon>Pseudomonadati</taxon>
        <taxon>Bacteroidota</taxon>
        <taxon>Cytophagia</taxon>
        <taxon>Cytophagales</taxon>
        <taxon>Fulvivirgaceae</taxon>
        <taxon>Chryseolinea</taxon>
    </lineage>
</organism>
<reference evidence="4 5" key="1">
    <citation type="submission" date="2021-01" db="EMBL/GenBank/DDBJ databases">
        <title>Chryseolinea sp. Jin1 Genome sequencing and assembly.</title>
        <authorList>
            <person name="Kim I."/>
        </authorList>
    </citation>
    <scope>NUCLEOTIDE SEQUENCE [LARGE SCALE GENOMIC DNA]</scope>
    <source>
        <strain evidence="4 5">Jin1</strain>
    </source>
</reference>
<dbReference type="PROSITE" id="PS51257">
    <property type="entry name" value="PROKAR_LIPOPROTEIN"/>
    <property type="match status" value="1"/>
</dbReference>
<dbReference type="InterPro" id="IPR017850">
    <property type="entry name" value="Alkaline_phosphatase_core_sf"/>
</dbReference>
<dbReference type="PANTHER" id="PTHR43751">
    <property type="entry name" value="SULFATASE"/>
    <property type="match status" value="1"/>
</dbReference>
<evidence type="ECO:0000259" key="3">
    <source>
        <dbReference type="Pfam" id="PF00884"/>
    </source>
</evidence>
<comment type="similarity">
    <text evidence="1">Belongs to the sulfatase family.</text>
</comment>
<dbReference type="InterPro" id="IPR024607">
    <property type="entry name" value="Sulfatase_CS"/>
</dbReference>
<accession>A0ABS1L269</accession>
<dbReference type="InterPro" id="IPR052701">
    <property type="entry name" value="GAG_Ulvan_Degrading_Sulfatases"/>
</dbReference>
<dbReference type="RefSeq" id="WP_202016427.1">
    <property type="nucleotide sequence ID" value="NZ_JAERRB010000019.1"/>
</dbReference>
<proteinExistence type="inferred from homology"/>
<dbReference type="Pfam" id="PF00884">
    <property type="entry name" value="Sulfatase"/>
    <property type="match status" value="1"/>
</dbReference>
<gene>
    <name evidence="4" type="ORF">JI741_31460</name>
</gene>
<keyword evidence="2" id="KW-0378">Hydrolase</keyword>